<accession>A0ABR2T7Y0</accession>
<sequence length="152" mass="17242">MSQELTIMAPLRGHVSSHPFSGMFGSEGMITFLMANAFQFLKSTKLDWIFLNANVVVSLLEHSRSIGGVLRGSSGDWIRGYSGLVSGYPRFQVQYDNSVSLHMILDSLPILNLHFLYFFWVKRVAPTIGNRIFEVHFYALPRILIFSLHFGI</sequence>
<reference evidence="1 2" key="1">
    <citation type="journal article" date="2024" name="G3 (Bethesda)">
        <title>Genome assembly of Hibiscus sabdariffa L. provides insights into metabolisms of medicinal natural products.</title>
        <authorList>
            <person name="Kim T."/>
        </authorList>
    </citation>
    <scope>NUCLEOTIDE SEQUENCE [LARGE SCALE GENOMIC DNA]</scope>
    <source>
        <strain evidence="1">TK-2024</strain>
        <tissue evidence="1">Old leaves</tissue>
    </source>
</reference>
<organism evidence="1 2">
    <name type="scientific">Hibiscus sabdariffa</name>
    <name type="common">roselle</name>
    <dbReference type="NCBI Taxonomy" id="183260"/>
    <lineage>
        <taxon>Eukaryota</taxon>
        <taxon>Viridiplantae</taxon>
        <taxon>Streptophyta</taxon>
        <taxon>Embryophyta</taxon>
        <taxon>Tracheophyta</taxon>
        <taxon>Spermatophyta</taxon>
        <taxon>Magnoliopsida</taxon>
        <taxon>eudicotyledons</taxon>
        <taxon>Gunneridae</taxon>
        <taxon>Pentapetalae</taxon>
        <taxon>rosids</taxon>
        <taxon>malvids</taxon>
        <taxon>Malvales</taxon>
        <taxon>Malvaceae</taxon>
        <taxon>Malvoideae</taxon>
        <taxon>Hibiscus</taxon>
    </lineage>
</organism>
<evidence type="ECO:0000313" key="1">
    <source>
        <dbReference type="EMBL" id="KAK9033467.1"/>
    </source>
</evidence>
<evidence type="ECO:0000313" key="2">
    <source>
        <dbReference type="Proteomes" id="UP001396334"/>
    </source>
</evidence>
<name>A0ABR2T7Y0_9ROSI</name>
<dbReference type="Proteomes" id="UP001396334">
    <property type="component" value="Unassembled WGS sequence"/>
</dbReference>
<dbReference type="EMBL" id="JBBPBN010000008">
    <property type="protein sequence ID" value="KAK9033467.1"/>
    <property type="molecule type" value="Genomic_DNA"/>
</dbReference>
<comment type="caution">
    <text evidence="1">The sequence shown here is derived from an EMBL/GenBank/DDBJ whole genome shotgun (WGS) entry which is preliminary data.</text>
</comment>
<protein>
    <submittedName>
        <fullName evidence="1">Uncharacterized protein</fullName>
    </submittedName>
</protein>
<proteinExistence type="predicted"/>
<keyword evidence="2" id="KW-1185">Reference proteome</keyword>
<gene>
    <name evidence="1" type="ORF">V6N11_018500</name>
</gene>